<comment type="caution">
    <text evidence="3">The sequence shown here is derived from an EMBL/GenBank/DDBJ whole genome shotgun (WGS) entry which is preliminary data.</text>
</comment>
<gene>
    <name evidence="3" type="ORF">ARGLB_028_00240</name>
</gene>
<reference evidence="3 4" key="1">
    <citation type="submission" date="2011-12" db="EMBL/GenBank/DDBJ databases">
        <title>Whole genome shotgun sequence of Arthrobacter globiformis NBRC 12137.</title>
        <authorList>
            <person name="Miyazawa S."/>
            <person name="Hosoyama A."/>
            <person name="Tsuchikane K."/>
            <person name="Katsumata H."/>
            <person name="Yamazaki S."/>
            <person name="Fujita N."/>
        </authorList>
    </citation>
    <scope>NUCLEOTIDE SEQUENCE [LARGE SCALE GENOMIC DNA]</scope>
    <source>
        <strain evidence="3 4">NBRC 12137</strain>
    </source>
</reference>
<dbReference type="AlphaFoldDB" id="H0QJ98"/>
<feature type="transmembrane region" description="Helical" evidence="2">
    <location>
        <begin position="50"/>
        <end position="73"/>
    </location>
</feature>
<protein>
    <submittedName>
        <fullName evidence="3">Uncharacterized protein</fullName>
    </submittedName>
</protein>
<evidence type="ECO:0000313" key="3">
    <source>
        <dbReference type="EMBL" id="GAB12899.1"/>
    </source>
</evidence>
<feature type="transmembrane region" description="Helical" evidence="2">
    <location>
        <begin position="25"/>
        <end position="44"/>
    </location>
</feature>
<keyword evidence="4" id="KW-1185">Reference proteome</keyword>
<organism evidence="3 4">
    <name type="scientific">Arthrobacter globiformis (strain ATCC 8010 / DSM 20124 / JCM 1332 / NBRC 12137 / NCIMB 8907 / NRRL B-2979 / 168)</name>
    <dbReference type="NCBI Taxonomy" id="1077972"/>
    <lineage>
        <taxon>Bacteria</taxon>
        <taxon>Bacillati</taxon>
        <taxon>Actinomycetota</taxon>
        <taxon>Actinomycetes</taxon>
        <taxon>Micrococcales</taxon>
        <taxon>Micrococcaceae</taxon>
        <taxon>Arthrobacter</taxon>
    </lineage>
</organism>
<sequence>MESRKRSAFQSVPASPEVQRRFRRLGRFMVIYTPVMLLLSFLPIVTEPWLWIKVGVIVVGTIIFGIWVIRFSLWQRDEYWRERGKDPKHPERLGRVDDGHHGANTTEG</sequence>
<feature type="compositionally biased region" description="Basic and acidic residues" evidence="1">
    <location>
        <begin position="83"/>
        <end position="101"/>
    </location>
</feature>
<accession>H0QJ98</accession>
<keyword evidence="2" id="KW-0472">Membrane</keyword>
<dbReference type="OrthoDB" id="4948409at2"/>
<keyword evidence="2" id="KW-1133">Transmembrane helix</keyword>
<name>H0QJ98_ARTG1</name>
<feature type="region of interest" description="Disordered" evidence="1">
    <location>
        <begin position="83"/>
        <end position="108"/>
    </location>
</feature>
<evidence type="ECO:0000256" key="2">
    <source>
        <dbReference type="SAM" id="Phobius"/>
    </source>
</evidence>
<dbReference type="EMBL" id="BAEG01000028">
    <property type="protein sequence ID" value="GAB12899.1"/>
    <property type="molecule type" value="Genomic_DNA"/>
</dbReference>
<dbReference type="Proteomes" id="UP000003828">
    <property type="component" value="Unassembled WGS sequence"/>
</dbReference>
<evidence type="ECO:0000256" key="1">
    <source>
        <dbReference type="SAM" id="MobiDB-lite"/>
    </source>
</evidence>
<proteinExistence type="predicted"/>
<keyword evidence="2" id="KW-0812">Transmembrane</keyword>
<evidence type="ECO:0000313" key="4">
    <source>
        <dbReference type="Proteomes" id="UP000003828"/>
    </source>
</evidence>